<feature type="binding site" evidence="12">
    <location>
        <position position="85"/>
    </location>
    <ligand>
        <name>Mg(2+)</name>
        <dbReference type="ChEBI" id="CHEBI:18420"/>
        <label>1</label>
    </ligand>
</feature>
<dbReference type="RefSeq" id="WP_152126492.1">
    <property type="nucleotide sequence ID" value="NZ_WELI01000012.1"/>
</dbReference>
<evidence type="ECO:0000256" key="9">
    <source>
        <dbReference type="ARBA" id="ARBA00022801"/>
    </source>
</evidence>
<name>A0A7J5TTL2_9BACT</name>
<keyword evidence="12" id="KW-0464">Manganese</keyword>
<keyword evidence="9 11" id="KW-0378">Hydrolase</keyword>
<evidence type="ECO:0000256" key="5">
    <source>
        <dbReference type="ARBA" id="ARBA00017721"/>
    </source>
</evidence>
<dbReference type="GO" id="GO:0046872">
    <property type="term" value="F:metal ion binding"/>
    <property type="evidence" value="ECO:0007669"/>
    <property type="project" value="UniProtKB-KW"/>
</dbReference>
<dbReference type="PIRSF" id="PIRSF037839">
    <property type="entry name" value="Ribonuclease_H"/>
    <property type="match status" value="1"/>
</dbReference>
<proteinExistence type="inferred from homology"/>
<feature type="binding site" evidence="12">
    <location>
        <position position="123"/>
    </location>
    <ligand>
        <name>Mg(2+)</name>
        <dbReference type="ChEBI" id="CHEBI:18420"/>
        <label>2</label>
    </ligand>
</feature>
<comment type="caution">
    <text evidence="14">The sequence shown here is derived from an EMBL/GenBank/DDBJ whole genome shotgun (WGS) entry which is preliminary data.</text>
</comment>
<dbReference type="Gene3D" id="3.30.420.10">
    <property type="entry name" value="Ribonuclease H-like superfamily/Ribonuclease H"/>
    <property type="match status" value="1"/>
</dbReference>
<comment type="catalytic activity">
    <reaction evidence="11">
        <text>Endonucleolytic cleavage to 5'-phosphomonoester.</text>
        <dbReference type="EC" id="3.1.26.4"/>
    </reaction>
</comment>
<dbReference type="AlphaFoldDB" id="A0A7J5TTL2"/>
<evidence type="ECO:0000256" key="3">
    <source>
        <dbReference type="ARBA" id="ARBA00005300"/>
    </source>
</evidence>
<keyword evidence="6 11" id="KW-0540">Nuclease</keyword>
<keyword evidence="15" id="KW-1185">Reference proteome</keyword>
<dbReference type="SUPFAM" id="SSF53098">
    <property type="entry name" value="Ribonuclease H-like"/>
    <property type="match status" value="1"/>
</dbReference>
<keyword evidence="11" id="KW-0963">Cytoplasm</keyword>
<evidence type="ECO:0000256" key="10">
    <source>
        <dbReference type="ARBA" id="ARBA00022842"/>
    </source>
</evidence>
<comment type="cofactor">
    <cofactor evidence="1">
        <name>Mg(2+)</name>
        <dbReference type="ChEBI" id="CHEBI:18420"/>
    </cofactor>
</comment>
<dbReference type="GO" id="GO:0004523">
    <property type="term" value="F:RNA-DNA hybrid ribonuclease activity"/>
    <property type="evidence" value="ECO:0007669"/>
    <property type="project" value="UniProtKB-UniRule"/>
</dbReference>
<comment type="similarity">
    <text evidence="3 11">Belongs to the RNase H family.</text>
</comment>
<evidence type="ECO:0000259" key="13">
    <source>
        <dbReference type="PROSITE" id="PS50879"/>
    </source>
</evidence>
<dbReference type="InterPro" id="IPR009027">
    <property type="entry name" value="Ribosomal_bL9/RNase_H1_N"/>
</dbReference>
<dbReference type="Pfam" id="PF01693">
    <property type="entry name" value="Cauli_VI"/>
    <property type="match status" value="1"/>
</dbReference>
<evidence type="ECO:0000256" key="2">
    <source>
        <dbReference type="ARBA" id="ARBA00004065"/>
    </source>
</evidence>
<dbReference type="PROSITE" id="PS50879">
    <property type="entry name" value="RNASE_H_1"/>
    <property type="match status" value="1"/>
</dbReference>
<organism evidence="14 15">
    <name type="scientific">Rudanella paleaurantiibacter</name>
    <dbReference type="NCBI Taxonomy" id="2614655"/>
    <lineage>
        <taxon>Bacteria</taxon>
        <taxon>Pseudomonadati</taxon>
        <taxon>Bacteroidota</taxon>
        <taxon>Cytophagia</taxon>
        <taxon>Cytophagales</taxon>
        <taxon>Cytophagaceae</taxon>
        <taxon>Rudanella</taxon>
    </lineage>
</organism>
<evidence type="ECO:0000256" key="4">
    <source>
        <dbReference type="ARBA" id="ARBA00012180"/>
    </source>
</evidence>
<dbReference type="EMBL" id="WELI01000012">
    <property type="protein sequence ID" value="KAB7727026.1"/>
    <property type="molecule type" value="Genomic_DNA"/>
</dbReference>
<feature type="domain" description="RNase H type-1" evidence="13">
    <location>
        <begin position="76"/>
        <end position="210"/>
    </location>
</feature>
<evidence type="ECO:0000313" key="15">
    <source>
        <dbReference type="Proteomes" id="UP000488299"/>
    </source>
</evidence>
<evidence type="ECO:0000256" key="12">
    <source>
        <dbReference type="PIRSR" id="PIRSR037839-1"/>
    </source>
</evidence>
<evidence type="ECO:0000256" key="11">
    <source>
        <dbReference type="PIRNR" id="PIRNR037839"/>
    </source>
</evidence>
<reference evidence="14 15" key="1">
    <citation type="submission" date="2019-10" db="EMBL/GenBank/DDBJ databases">
        <title>Rudanella paleaurantiibacter sp. nov., isolated from sludge.</title>
        <authorList>
            <person name="Xu S.Q."/>
        </authorList>
    </citation>
    <scope>NUCLEOTIDE SEQUENCE [LARGE SCALE GENOMIC DNA]</scope>
    <source>
        <strain evidence="14 15">HX-22-17</strain>
    </source>
</reference>
<dbReference type="InterPro" id="IPR036397">
    <property type="entry name" value="RNaseH_sf"/>
</dbReference>
<evidence type="ECO:0000256" key="7">
    <source>
        <dbReference type="ARBA" id="ARBA00022723"/>
    </source>
</evidence>
<keyword evidence="10 11" id="KW-0460">Magnesium</keyword>
<evidence type="ECO:0000256" key="8">
    <source>
        <dbReference type="ARBA" id="ARBA00022759"/>
    </source>
</evidence>
<dbReference type="SUPFAM" id="SSF55658">
    <property type="entry name" value="L9 N-domain-like"/>
    <property type="match status" value="1"/>
</dbReference>
<dbReference type="InterPro" id="IPR017290">
    <property type="entry name" value="RNase_H_bac"/>
</dbReference>
<comment type="subcellular location">
    <subcellularLocation>
        <location evidence="11">Cytoplasm</location>
    </subcellularLocation>
</comment>
<comment type="function">
    <text evidence="2 11">Endonuclease that specifically degrades the RNA of RNA-DNA hybrids.</text>
</comment>
<dbReference type="InterPro" id="IPR011320">
    <property type="entry name" value="RNase_H1_N"/>
</dbReference>
<dbReference type="Proteomes" id="UP000488299">
    <property type="component" value="Unassembled WGS sequence"/>
</dbReference>
<gene>
    <name evidence="14" type="ORF">F5984_22575</name>
</gene>
<evidence type="ECO:0000256" key="1">
    <source>
        <dbReference type="ARBA" id="ARBA00001946"/>
    </source>
</evidence>
<dbReference type="Gene3D" id="3.40.970.10">
    <property type="entry name" value="Ribonuclease H1, N-terminal domain"/>
    <property type="match status" value="1"/>
</dbReference>
<dbReference type="FunFam" id="3.40.970.10:FF:000002">
    <property type="entry name" value="Ribonuclease H"/>
    <property type="match status" value="1"/>
</dbReference>
<dbReference type="InterPro" id="IPR002156">
    <property type="entry name" value="RNaseH_domain"/>
</dbReference>
<accession>A0A7J5TTL2</accession>
<dbReference type="InterPro" id="IPR012337">
    <property type="entry name" value="RNaseH-like_sf"/>
</dbReference>
<dbReference type="InterPro" id="IPR037056">
    <property type="entry name" value="RNase_H1_N_sf"/>
</dbReference>
<evidence type="ECO:0000256" key="6">
    <source>
        <dbReference type="ARBA" id="ARBA00022722"/>
    </source>
</evidence>
<evidence type="ECO:0000313" key="14">
    <source>
        <dbReference type="EMBL" id="KAB7727026.1"/>
    </source>
</evidence>
<sequence length="210" mass="23753">MAKKPKFYVVWRGRQTGVFDSWDECKAQTHGFDKALYKSFDSKAEALKAFRDKPHEHIGASPGTAKKTPNRLFVGEPNADSLVVDAAWNTATGDMEYQGIYLATRQRLFLMGPYANGTNNIGEFLAIVHALALLHQKGSNIPVYSDSRTAISWVQKKKANTKLDPTPHNAVLFELIRRAETWLKTHVFANPILKWETQYWGENPADFGRK</sequence>
<dbReference type="GO" id="GO:0003676">
    <property type="term" value="F:nucleic acid binding"/>
    <property type="evidence" value="ECO:0007669"/>
    <property type="project" value="UniProtKB-UniRule"/>
</dbReference>
<keyword evidence="7 11" id="KW-0479">Metal-binding</keyword>
<dbReference type="EC" id="3.1.26.4" evidence="4 11"/>
<comment type="cofactor">
    <cofactor evidence="12">
        <name>Mn(2+)</name>
        <dbReference type="ChEBI" id="CHEBI:29035"/>
    </cofactor>
    <cofactor evidence="12">
        <name>Mg(2+)</name>
        <dbReference type="ChEBI" id="CHEBI:18420"/>
    </cofactor>
    <text evidence="12">Binds 2 metal ions per subunit. Manganese or magnesium.</text>
</comment>
<feature type="binding site" evidence="12">
    <location>
        <position position="206"/>
    </location>
    <ligand>
        <name>Mg(2+)</name>
        <dbReference type="ChEBI" id="CHEBI:18420"/>
        <label>1</label>
    </ligand>
</feature>
<dbReference type="GO" id="GO:0005737">
    <property type="term" value="C:cytoplasm"/>
    <property type="evidence" value="ECO:0007669"/>
    <property type="project" value="UniProtKB-SubCell"/>
</dbReference>
<feature type="binding site" evidence="12">
    <location>
        <position position="146"/>
    </location>
    <ligand>
        <name>Mg(2+)</name>
        <dbReference type="ChEBI" id="CHEBI:18420"/>
        <label>2</label>
    </ligand>
</feature>
<protein>
    <recommendedName>
        <fullName evidence="5 11">Ribonuclease H</fullName>
        <ecNumber evidence="4 11">3.1.26.4</ecNumber>
    </recommendedName>
</protein>
<keyword evidence="8 11" id="KW-0255">Endonuclease</keyword>